<reference evidence="11 12" key="1">
    <citation type="submission" date="2014-01" db="EMBL/GenBank/DDBJ databases">
        <title>Genome sequencing of Thermotog hypogea.</title>
        <authorList>
            <person name="Zhang X."/>
            <person name="Alvare G."/>
            <person name="Fristensky B."/>
            <person name="Chen L."/>
            <person name="Suen T."/>
            <person name="Chen Q."/>
            <person name="Ma K."/>
        </authorList>
    </citation>
    <scope>NUCLEOTIDE SEQUENCE [LARGE SCALE GENOMIC DNA]</scope>
    <source>
        <strain evidence="11 12">DSM 11164</strain>
    </source>
</reference>
<evidence type="ECO:0000313" key="12">
    <source>
        <dbReference type="Proteomes" id="UP000077469"/>
    </source>
</evidence>
<evidence type="ECO:0000256" key="4">
    <source>
        <dbReference type="ARBA" id="ARBA00022723"/>
    </source>
</evidence>
<dbReference type="KEGG" id="phy:AJ81_00330"/>
<comment type="subcellular location">
    <subcellularLocation>
        <location evidence="1 10">Cytoplasm</location>
    </subcellularLocation>
</comment>
<comment type="similarity">
    <text evidence="10">Belongs to the endonuclease V family.</text>
</comment>
<dbReference type="RefSeq" id="WP_031503013.1">
    <property type="nucleotide sequence ID" value="NC_022795.1"/>
</dbReference>
<accession>A0A0X1KNR5</accession>
<proteinExistence type="inferred from homology"/>
<dbReference type="GO" id="GO:0016891">
    <property type="term" value="F:RNA endonuclease activity producing 5'-phosphomonoesters, hydrolytic mechanism"/>
    <property type="evidence" value="ECO:0007669"/>
    <property type="project" value="TreeGrafter"/>
</dbReference>
<evidence type="ECO:0000256" key="3">
    <source>
        <dbReference type="ARBA" id="ARBA00022722"/>
    </source>
</evidence>
<dbReference type="InterPro" id="IPR053396">
    <property type="entry name" value="Endonuclease_V-like"/>
</dbReference>
<dbReference type="PaxDb" id="1123384-AJ81_00330"/>
<sequence>MNYRNLHAWDVSATRAVEIQKELRSLIELTPLTDVELVAGADLAFPDAKHGVAAIVVLNISTMRVVEQVIVHETVNFPYVPGLLAFREGPVFLKAWQQLRVLPDVVMFDGQGIAHPRRLGIASHMGLFLDLPTIGVAKSHLYGSFIEPPNVQGSYTFLYDNNEVIGAVVRTKVGNKPLFVSPGHKCDVLSALKLTLRCCTKHRLPEPTRLAHELTQKYKHVGLFG</sequence>
<keyword evidence="3 10" id="KW-0540">Nuclease</keyword>
<dbReference type="PANTHER" id="PTHR28511:SF1">
    <property type="entry name" value="ENDONUCLEASE V"/>
    <property type="match status" value="1"/>
</dbReference>
<keyword evidence="4 10" id="KW-0479">Metal-binding</keyword>
<dbReference type="NCBIfam" id="NF008629">
    <property type="entry name" value="PRK11617.1"/>
    <property type="match status" value="1"/>
</dbReference>
<keyword evidence="7 10" id="KW-0378">Hydrolase</keyword>
<dbReference type="Gene3D" id="3.30.2170.10">
    <property type="entry name" value="archaeoglobus fulgidus dsm 4304 superfamily"/>
    <property type="match status" value="1"/>
</dbReference>
<feature type="binding site" evidence="10">
    <location>
        <position position="109"/>
    </location>
    <ligand>
        <name>Mg(2+)</name>
        <dbReference type="ChEBI" id="CHEBI:18420"/>
    </ligand>
</feature>
<dbReference type="FunFam" id="3.30.2170.10:FF:000008">
    <property type="entry name" value="Endonuclease V"/>
    <property type="match status" value="1"/>
</dbReference>
<evidence type="ECO:0000256" key="5">
    <source>
        <dbReference type="ARBA" id="ARBA00022759"/>
    </source>
</evidence>
<dbReference type="EMBL" id="CP007141">
    <property type="protein sequence ID" value="AJC72892.1"/>
    <property type="molecule type" value="Genomic_DNA"/>
</dbReference>
<dbReference type="STRING" id="1123384.AJ81_00330"/>
<name>A0A0X1KNR5_9THEM</name>
<comment type="catalytic activity">
    <reaction evidence="10">
        <text>Endonucleolytic cleavage at apurinic or apyrimidinic sites to products with a 5'-phosphate.</text>
        <dbReference type="EC" id="3.1.21.7"/>
    </reaction>
</comment>
<evidence type="ECO:0000256" key="6">
    <source>
        <dbReference type="ARBA" id="ARBA00022763"/>
    </source>
</evidence>
<comment type="cofactor">
    <cofactor evidence="10">
        <name>Mg(2+)</name>
        <dbReference type="ChEBI" id="CHEBI:18420"/>
    </cofactor>
</comment>
<protein>
    <recommendedName>
        <fullName evidence="10">Endonuclease V</fullName>
        <ecNumber evidence="10">3.1.21.7</ecNumber>
    </recommendedName>
    <alternativeName>
        <fullName evidence="10">Deoxyinosine 3'endonuclease</fullName>
    </alternativeName>
    <alternativeName>
        <fullName evidence="10">Deoxyribonuclease V</fullName>
        <shortName evidence="10">DNase V</shortName>
    </alternativeName>
</protein>
<dbReference type="Pfam" id="PF04493">
    <property type="entry name" value="Endonuclease_5"/>
    <property type="match status" value="1"/>
</dbReference>
<evidence type="ECO:0000313" key="11">
    <source>
        <dbReference type="EMBL" id="AJC72892.1"/>
    </source>
</evidence>
<dbReference type="EC" id="3.1.21.7" evidence="10"/>
<feature type="binding site" evidence="10">
    <location>
        <position position="42"/>
    </location>
    <ligand>
        <name>Mg(2+)</name>
        <dbReference type="ChEBI" id="CHEBI:18420"/>
    </ligand>
</feature>
<dbReference type="PANTHER" id="PTHR28511">
    <property type="entry name" value="ENDONUCLEASE V"/>
    <property type="match status" value="1"/>
</dbReference>
<dbReference type="GO" id="GO:0006281">
    <property type="term" value="P:DNA repair"/>
    <property type="evidence" value="ECO:0007669"/>
    <property type="project" value="UniProtKB-UniRule"/>
</dbReference>
<evidence type="ECO:0000256" key="9">
    <source>
        <dbReference type="ARBA" id="ARBA00023204"/>
    </source>
</evidence>
<organism evidence="11 12">
    <name type="scientific">Pseudothermotoga hypogea DSM 11164 = NBRC 106472</name>
    <dbReference type="NCBI Taxonomy" id="1123384"/>
    <lineage>
        <taxon>Bacteria</taxon>
        <taxon>Thermotogati</taxon>
        <taxon>Thermotogota</taxon>
        <taxon>Thermotogae</taxon>
        <taxon>Thermotogales</taxon>
        <taxon>Thermotogaceae</taxon>
        <taxon>Pseudothermotoga</taxon>
    </lineage>
</organism>
<dbReference type="OrthoDB" id="9790916at2"/>
<keyword evidence="5 10" id="KW-0255">Endonuclease</keyword>
<evidence type="ECO:0000256" key="10">
    <source>
        <dbReference type="HAMAP-Rule" id="MF_00801"/>
    </source>
</evidence>
<evidence type="ECO:0000256" key="1">
    <source>
        <dbReference type="ARBA" id="ARBA00004496"/>
    </source>
</evidence>
<dbReference type="GO" id="GO:0043737">
    <property type="term" value="F:deoxyribonuclease V activity"/>
    <property type="evidence" value="ECO:0007669"/>
    <property type="project" value="UniProtKB-UniRule"/>
</dbReference>
<dbReference type="Proteomes" id="UP000077469">
    <property type="component" value="Chromosome"/>
</dbReference>
<keyword evidence="9 10" id="KW-0234">DNA repair</keyword>
<dbReference type="NCBIfam" id="NF041102">
    <property type="entry name" value="endonuc_V_Ttgales"/>
    <property type="match status" value="1"/>
</dbReference>
<dbReference type="HAMAP" id="MF_00801">
    <property type="entry name" value="Endonuclease_5"/>
    <property type="match status" value="1"/>
</dbReference>
<dbReference type="CDD" id="cd06559">
    <property type="entry name" value="Endonuclease_V"/>
    <property type="match status" value="1"/>
</dbReference>
<evidence type="ECO:0000256" key="7">
    <source>
        <dbReference type="ARBA" id="ARBA00022801"/>
    </source>
</evidence>
<dbReference type="GO" id="GO:0005737">
    <property type="term" value="C:cytoplasm"/>
    <property type="evidence" value="ECO:0007669"/>
    <property type="project" value="UniProtKB-SubCell"/>
</dbReference>
<evidence type="ECO:0000256" key="2">
    <source>
        <dbReference type="ARBA" id="ARBA00022490"/>
    </source>
</evidence>
<dbReference type="GO" id="GO:0000287">
    <property type="term" value="F:magnesium ion binding"/>
    <property type="evidence" value="ECO:0007669"/>
    <property type="project" value="UniProtKB-UniRule"/>
</dbReference>
<keyword evidence="2 10" id="KW-0963">Cytoplasm</keyword>
<dbReference type="GO" id="GO:0003727">
    <property type="term" value="F:single-stranded RNA binding"/>
    <property type="evidence" value="ECO:0007669"/>
    <property type="project" value="TreeGrafter"/>
</dbReference>
<dbReference type="InterPro" id="IPR007581">
    <property type="entry name" value="Endonuclease-V"/>
</dbReference>
<evidence type="ECO:0000256" key="8">
    <source>
        <dbReference type="ARBA" id="ARBA00022842"/>
    </source>
</evidence>
<feature type="site" description="Interaction with target DNA" evidence="10">
    <location>
        <position position="79"/>
    </location>
</feature>
<keyword evidence="12" id="KW-1185">Reference proteome</keyword>
<keyword evidence="8 10" id="KW-0460">Magnesium</keyword>
<dbReference type="AlphaFoldDB" id="A0A0X1KNR5"/>
<comment type="function">
    <text evidence="10">DNA repair enzyme involved in the repair of deaminated bases. Selectively cleaves double-stranded DNA at the second phosphodiester bond 3' to a deoxyinosine leaving behind the intact lesion on the nicked DNA.</text>
</comment>
<keyword evidence="6 10" id="KW-0227">DNA damage</keyword>
<gene>
    <name evidence="10" type="primary">nfi</name>
    <name evidence="11" type="ORF">AJ81_00330</name>
</gene>
<dbReference type="PATRIC" id="fig|1123384.7.peg.63"/>